<dbReference type="AlphaFoldDB" id="B3RW89"/>
<name>B3RW89_TRIAD</name>
<dbReference type="CTD" id="6753752"/>
<organism evidence="1 2">
    <name type="scientific">Trichoplax adhaerens</name>
    <name type="common">Trichoplax reptans</name>
    <dbReference type="NCBI Taxonomy" id="10228"/>
    <lineage>
        <taxon>Eukaryota</taxon>
        <taxon>Metazoa</taxon>
        <taxon>Placozoa</taxon>
        <taxon>Uniplacotomia</taxon>
        <taxon>Trichoplacea</taxon>
        <taxon>Trichoplacidae</taxon>
        <taxon>Trichoplax</taxon>
    </lineage>
</organism>
<dbReference type="EMBL" id="DS985245">
    <property type="protein sequence ID" value="EDV25095.1"/>
    <property type="molecule type" value="Genomic_DNA"/>
</dbReference>
<dbReference type="GeneID" id="6753752"/>
<evidence type="ECO:0000313" key="1">
    <source>
        <dbReference type="EMBL" id="EDV25095.1"/>
    </source>
</evidence>
<protein>
    <submittedName>
        <fullName evidence="1">Uncharacterized protein</fullName>
    </submittedName>
</protein>
<dbReference type="KEGG" id="tad:TRIADDRAFT_56664"/>
<dbReference type="RefSeq" id="XP_002112985.1">
    <property type="nucleotide sequence ID" value="XM_002112949.1"/>
</dbReference>
<reference evidence="1 2" key="1">
    <citation type="journal article" date="2008" name="Nature">
        <title>The Trichoplax genome and the nature of placozoans.</title>
        <authorList>
            <person name="Srivastava M."/>
            <person name="Begovic E."/>
            <person name="Chapman J."/>
            <person name="Putnam N.H."/>
            <person name="Hellsten U."/>
            <person name="Kawashima T."/>
            <person name="Kuo A."/>
            <person name="Mitros T."/>
            <person name="Salamov A."/>
            <person name="Carpenter M.L."/>
            <person name="Signorovitch A.Y."/>
            <person name="Moreno M.A."/>
            <person name="Kamm K."/>
            <person name="Grimwood J."/>
            <person name="Schmutz J."/>
            <person name="Shapiro H."/>
            <person name="Grigoriev I.V."/>
            <person name="Buss L.W."/>
            <person name="Schierwater B."/>
            <person name="Dellaporta S.L."/>
            <person name="Rokhsar D.S."/>
        </authorList>
    </citation>
    <scope>NUCLEOTIDE SEQUENCE [LARGE SCALE GENOMIC DNA]</scope>
    <source>
        <strain evidence="1 2">Grell-BS-1999</strain>
    </source>
</reference>
<dbReference type="Proteomes" id="UP000009022">
    <property type="component" value="Unassembled WGS sequence"/>
</dbReference>
<evidence type="ECO:0000313" key="2">
    <source>
        <dbReference type="Proteomes" id="UP000009022"/>
    </source>
</evidence>
<dbReference type="InParanoid" id="B3RW89"/>
<keyword evidence="2" id="KW-1185">Reference proteome</keyword>
<sequence length="101" mass="11303">MVGIKQVQTSASTTLVYRSNTILPWVKDDLKAKLSDGHKPKPAAMIDSGRLGFLLNKIGRVKPCWGTMAFCHVIVDHNDDWIEPCQQFNTQPINKPRQSGL</sequence>
<dbReference type="HOGENOM" id="CLU_2295203_0_0_1"/>
<gene>
    <name evidence="1" type="ORF">TRIADDRAFT_56664</name>
</gene>
<accession>B3RW89</accession>
<proteinExistence type="predicted"/>